<evidence type="ECO:0000256" key="3">
    <source>
        <dbReference type="ARBA" id="ARBA00022475"/>
    </source>
</evidence>
<dbReference type="Pfam" id="PF02472">
    <property type="entry name" value="ExbD"/>
    <property type="match status" value="1"/>
</dbReference>
<keyword evidence="4 7" id="KW-0812">Transmembrane</keyword>
<evidence type="ECO:0000256" key="7">
    <source>
        <dbReference type="RuleBase" id="RU003879"/>
    </source>
</evidence>
<keyword evidence="7" id="KW-0813">Transport</keyword>
<reference evidence="9 10" key="1">
    <citation type="submission" date="2017-02" db="EMBL/GenBank/DDBJ databases">
        <title>Genomic diversity within the haloalkaliphilic genus Thioalkalivibrio.</title>
        <authorList>
            <person name="Ahn A.-C."/>
            <person name="Meier-Kolthoff J."/>
            <person name="Overmars L."/>
            <person name="Richter M."/>
            <person name="Woyke T."/>
            <person name="Sorokin D.Y."/>
            <person name="Muyzer G."/>
        </authorList>
    </citation>
    <scope>NUCLEOTIDE SEQUENCE [LARGE SCALE GENOMIC DNA]</scope>
    <source>
        <strain evidence="9 10">HL17</strain>
    </source>
</reference>
<feature type="non-terminal residue" evidence="9">
    <location>
        <position position="57"/>
    </location>
</feature>
<keyword evidence="7" id="KW-0653">Protein transport</keyword>
<dbReference type="InterPro" id="IPR003400">
    <property type="entry name" value="ExbD"/>
</dbReference>
<organism evidence="9 10">
    <name type="scientific">Thioalkalivibrio halophilus</name>
    <dbReference type="NCBI Taxonomy" id="252474"/>
    <lineage>
        <taxon>Bacteria</taxon>
        <taxon>Pseudomonadati</taxon>
        <taxon>Pseudomonadota</taxon>
        <taxon>Gammaproteobacteria</taxon>
        <taxon>Chromatiales</taxon>
        <taxon>Ectothiorhodospiraceae</taxon>
        <taxon>Thioalkalivibrio</taxon>
    </lineage>
</organism>
<keyword evidence="3" id="KW-1003">Cell membrane</keyword>
<dbReference type="RefSeq" id="WP_208855997.1">
    <property type="nucleotide sequence ID" value="NZ_MUZR01000051.1"/>
</dbReference>
<accession>A0A1V2ZW94</accession>
<keyword evidence="10" id="KW-1185">Reference proteome</keyword>
<protein>
    <submittedName>
        <fullName evidence="9">Biopolymer transporter ExbD</fullName>
    </submittedName>
</protein>
<dbReference type="GO" id="GO:0005886">
    <property type="term" value="C:plasma membrane"/>
    <property type="evidence" value="ECO:0007669"/>
    <property type="project" value="UniProtKB-SubCell"/>
</dbReference>
<dbReference type="EMBL" id="MUZR01000051">
    <property type="protein sequence ID" value="OOC09384.1"/>
    <property type="molecule type" value="Genomic_DNA"/>
</dbReference>
<dbReference type="Proteomes" id="UP000189177">
    <property type="component" value="Unassembled WGS sequence"/>
</dbReference>
<feature type="transmembrane region" description="Helical" evidence="8">
    <location>
        <begin position="21"/>
        <end position="45"/>
    </location>
</feature>
<evidence type="ECO:0000256" key="5">
    <source>
        <dbReference type="ARBA" id="ARBA00022989"/>
    </source>
</evidence>
<evidence type="ECO:0000256" key="1">
    <source>
        <dbReference type="ARBA" id="ARBA00004162"/>
    </source>
</evidence>
<keyword evidence="6 8" id="KW-0472">Membrane</keyword>
<comment type="subcellular location">
    <subcellularLocation>
        <location evidence="1">Cell membrane</location>
        <topology evidence="1">Single-pass membrane protein</topology>
    </subcellularLocation>
    <subcellularLocation>
        <location evidence="7">Cell membrane</location>
        <topology evidence="7">Single-pass type II membrane protein</topology>
    </subcellularLocation>
</comment>
<dbReference type="GO" id="GO:0022857">
    <property type="term" value="F:transmembrane transporter activity"/>
    <property type="evidence" value="ECO:0007669"/>
    <property type="project" value="InterPro"/>
</dbReference>
<dbReference type="AlphaFoldDB" id="A0A1V2ZW94"/>
<name>A0A1V2ZW94_9GAMM</name>
<comment type="caution">
    <text evidence="9">The sequence shown here is derived from an EMBL/GenBank/DDBJ whole genome shotgun (WGS) entry which is preliminary data.</text>
</comment>
<evidence type="ECO:0000313" key="9">
    <source>
        <dbReference type="EMBL" id="OOC09384.1"/>
    </source>
</evidence>
<evidence type="ECO:0000256" key="8">
    <source>
        <dbReference type="SAM" id="Phobius"/>
    </source>
</evidence>
<evidence type="ECO:0000313" key="10">
    <source>
        <dbReference type="Proteomes" id="UP000189177"/>
    </source>
</evidence>
<proteinExistence type="inferred from homology"/>
<gene>
    <name evidence="9" type="ORF">B1A74_11605</name>
</gene>
<keyword evidence="5 8" id="KW-1133">Transmembrane helix</keyword>
<dbReference type="GO" id="GO:0015031">
    <property type="term" value="P:protein transport"/>
    <property type="evidence" value="ECO:0007669"/>
    <property type="project" value="UniProtKB-KW"/>
</dbReference>
<evidence type="ECO:0000256" key="6">
    <source>
        <dbReference type="ARBA" id="ARBA00023136"/>
    </source>
</evidence>
<evidence type="ECO:0000256" key="4">
    <source>
        <dbReference type="ARBA" id="ARBA00022692"/>
    </source>
</evidence>
<evidence type="ECO:0000256" key="2">
    <source>
        <dbReference type="ARBA" id="ARBA00005811"/>
    </source>
</evidence>
<comment type="similarity">
    <text evidence="2 7">Belongs to the ExbD/TolR family.</text>
</comment>
<dbReference type="STRING" id="252474.B1A74_11605"/>
<sequence length="57" mass="6480">MTGDPAEQPTLDTGRPRRRNLISLTPLIDVVFILLVFFMLASSFLDWRAVELEASMK</sequence>